<dbReference type="EMBL" id="JALLPB020000022">
    <property type="protein sequence ID" value="KAL3826393.1"/>
    <property type="molecule type" value="Genomic_DNA"/>
</dbReference>
<evidence type="ECO:0000256" key="1">
    <source>
        <dbReference type="SAM" id="MobiDB-lite"/>
    </source>
</evidence>
<feature type="compositionally biased region" description="Basic and acidic residues" evidence="1">
    <location>
        <begin position="7"/>
        <end position="20"/>
    </location>
</feature>
<dbReference type="Gene3D" id="3.10.20.90">
    <property type="entry name" value="Phosphatidylinositol 3-kinase Catalytic Subunit, Chain A, domain 1"/>
    <property type="match status" value="1"/>
</dbReference>
<gene>
    <name evidence="3" type="ORF">ACHAXA_008601</name>
</gene>
<comment type="caution">
    <text evidence="3">The sequence shown here is derived from an EMBL/GenBank/DDBJ whole genome shotgun (WGS) entry which is preliminary data.</text>
</comment>
<dbReference type="InterPro" id="IPR029071">
    <property type="entry name" value="Ubiquitin-like_domsf"/>
</dbReference>
<dbReference type="Proteomes" id="UP001530377">
    <property type="component" value="Unassembled WGS sequence"/>
</dbReference>
<protein>
    <recommendedName>
        <fullName evidence="2">UBL3-like ubiquitin domain-containing protein</fullName>
    </recommendedName>
</protein>
<dbReference type="InterPro" id="IPR039540">
    <property type="entry name" value="UBL3-like_ubiquitin_dom"/>
</dbReference>
<evidence type="ECO:0000313" key="4">
    <source>
        <dbReference type="Proteomes" id="UP001530377"/>
    </source>
</evidence>
<name>A0ABD3SQA5_9STRA</name>
<accession>A0ABD3SQA5</accession>
<dbReference type="Pfam" id="PF13881">
    <property type="entry name" value="Rad60-SLD_2"/>
    <property type="match status" value="1"/>
</dbReference>
<organism evidence="3 4">
    <name type="scientific">Cyclostephanos tholiformis</name>
    <dbReference type="NCBI Taxonomy" id="382380"/>
    <lineage>
        <taxon>Eukaryota</taxon>
        <taxon>Sar</taxon>
        <taxon>Stramenopiles</taxon>
        <taxon>Ochrophyta</taxon>
        <taxon>Bacillariophyta</taxon>
        <taxon>Coscinodiscophyceae</taxon>
        <taxon>Thalassiosirophycidae</taxon>
        <taxon>Stephanodiscales</taxon>
        <taxon>Stephanodiscaceae</taxon>
        <taxon>Cyclostephanos</taxon>
    </lineage>
</organism>
<feature type="region of interest" description="Disordered" evidence="1">
    <location>
        <begin position="1"/>
        <end position="33"/>
    </location>
</feature>
<keyword evidence="4" id="KW-1185">Reference proteome</keyword>
<evidence type="ECO:0000259" key="2">
    <source>
        <dbReference type="Pfam" id="PF13881"/>
    </source>
</evidence>
<feature type="region of interest" description="Disordered" evidence="1">
    <location>
        <begin position="158"/>
        <end position="181"/>
    </location>
</feature>
<proteinExistence type="predicted"/>
<dbReference type="SUPFAM" id="SSF54236">
    <property type="entry name" value="Ubiquitin-like"/>
    <property type="match status" value="1"/>
</dbReference>
<reference evidence="3 4" key="1">
    <citation type="submission" date="2024-10" db="EMBL/GenBank/DDBJ databases">
        <title>Updated reference genomes for cyclostephanoid diatoms.</title>
        <authorList>
            <person name="Roberts W.R."/>
            <person name="Alverson A.J."/>
        </authorList>
    </citation>
    <scope>NUCLEOTIDE SEQUENCE [LARGE SCALE GENOMIC DNA]</scope>
    <source>
        <strain evidence="3 4">AJA228-03</strain>
    </source>
</reference>
<evidence type="ECO:0000313" key="3">
    <source>
        <dbReference type="EMBL" id="KAL3826393.1"/>
    </source>
</evidence>
<dbReference type="AlphaFoldDB" id="A0ABD3SQA5"/>
<feature type="domain" description="UBL3-like ubiquitin" evidence="2">
    <location>
        <begin position="57"/>
        <end position="139"/>
    </location>
</feature>
<sequence length="191" mass="19910">MSQPRAIDARELQGDAKTLEIGDAETNTSSDGDECPVIAPTAKPRIVSKDFVYDPSKITLKFIFANRDGVNVVLECKPSDTVGEVKGALLSLWPQGMPGCSGGDKLRLICMGKGMLSPDTKTLAAADIPVFKTHPTPVNVAVRPENIDLVGKKGSQTKINPGVSGSAGSNVDGVRARGSEPVTSGCSCVIS</sequence>